<dbReference type="AlphaFoldDB" id="A0A9X4MWP3"/>
<accession>A0A9X4MWP3</accession>
<gene>
    <name evidence="2" type="ORF">NMK71_03575</name>
</gene>
<feature type="chain" id="PRO_5040740791" evidence="1">
    <location>
        <begin position="20"/>
        <end position="404"/>
    </location>
</feature>
<dbReference type="SUPFAM" id="SSF51126">
    <property type="entry name" value="Pectin lyase-like"/>
    <property type="match status" value="1"/>
</dbReference>
<proteinExistence type="predicted"/>
<dbReference type="RefSeq" id="WP_304420087.1">
    <property type="nucleotide sequence ID" value="NZ_JANCMU010000001.1"/>
</dbReference>
<comment type="caution">
    <text evidence="2">The sequence shown here is derived from an EMBL/GenBank/DDBJ whole genome shotgun (WGS) entry which is preliminary data.</text>
</comment>
<dbReference type="PANTHER" id="PTHR41339">
    <property type="entry name" value="LIPL48"/>
    <property type="match status" value="1"/>
</dbReference>
<dbReference type="InterPro" id="IPR011050">
    <property type="entry name" value="Pectin_lyase_fold/virulence"/>
</dbReference>
<keyword evidence="1" id="KW-0732">Signal</keyword>
<keyword evidence="3" id="KW-1185">Reference proteome</keyword>
<name>A0A9X4MWP3_9FLAO</name>
<dbReference type="EMBL" id="JANCMU010000001">
    <property type="protein sequence ID" value="MDG4945483.1"/>
    <property type="molecule type" value="Genomic_DNA"/>
</dbReference>
<evidence type="ECO:0000313" key="2">
    <source>
        <dbReference type="EMBL" id="MDG4945483.1"/>
    </source>
</evidence>
<evidence type="ECO:0000256" key="1">
    <source>
        <dbReference type="SAM" id="SignalP"/>
    </source>
</evidence>
<feature type="signal peptide" evidence="1">
    <location>
        <begin position="1"/>
        <end position="19"/>
    </location>
</feature>
<reference evidence="2" key="1">
    <citation type="submission" date="2022-07" db="EMBL/GenBank/DDBJ databases">
        <title>Description and genome-wide analysis of Profundicola chukchiensis gen. nov., sp. nov., marine bacteria isolated from bottom sediments of the Chukchi Sea.</title>
        <authorList>
            <person name="Romanenko L."/>
            <person name="Otstavnykh N."/>
            <person name="Kurilenko V."/>
            <person name="Eremeev V."/>
            <person name="Velansky P."/>
            <person name="Mikhailov V."/>
            <person name="Isaeva M."/>
        </authorList>
    </citation>
    <scope>NUCLEOTIDE SEQUENCE</scope>
    <source>
        <strain evidence="2">KMM 9713</strain>
    </source>
</reference>
<evidence type="ECO:0000313" key="3">
    <source>
        <dbReference type="Proteomes" id="UP001152599"/>
    </source>
</evidence>
<sequence length="404" mass="42424">MKKLLLNLAVVFSIFAVTSCEDDGGSLTINQDIDYGNGGIPAPTTSTLSGFVLNGENKVLDANVVYSLNGPLIVKEGGTLTIPAGTQIIAQNGADVYIAVMQGAKIMAQGTASQPILLTAEDKTPGAWGGLILLGRAPINSGLTATSEIGGFNYGGTDPNDNSGVVEYVKVEYSGGAVDAASENNGFSFYGVGNGTIVNHIESYYGSDDGVEFFGGTVNANNIVLIGNEDDSLDWTEGYSGNITDVYIRHEGTKYDKAIEGDGYNPDLGINVDPVFYSNPTLTNVTIEGLGSATDVQNQEGINVGSYEGVRLREATKATFNNIVVRGFGRAFQIKGNGSEDTSLTSGDHVLNGELAVKGKFEDVTTKVKNASGVEFEESQFINIDENANGTNVNAWARSWASGL</sequence>
<protein>
    <submittedName>
        <fullName evidence="2">Multidrug transporter</fullName>
    </submittedName>
</protein>
<organism evidence="2 3">
    <name type="scientific">Profundicola chukchiensis</name>
    <dbReference type="NCBI Taxonomy" id="2961959"/>
    <lineage>
        <taxon>Bacteria</taxon>
        <taxon>Pseudomonadati</taxon>
        <taxon>Bacteroidota</taxon>
        <taxon>Flavobacteriia</taxon>
        <taxon>Flavobacteriales</taxon>
        <taxon>Weeksellaceae</taxon>
        <taxon>Profundicola</taxon>
    </lineage>
</organism>
<dbReference type="PROSITE" id="PS51257">
    <property type="entry name" value="PROKAR_LIPOPROTEIN"/>
    <property type="match status" value="1"/>
</dbReference>
<dbReference type="PANTHER" id="PTHR41339:SF1">
    <property type="entry name" value="SECRETED PROTEIN"/>
    <property type="match status" value="1"/>
</dbReference>
<dbReference type="Proteomes" id="UP001152599">
    <property type="component" value="Unassembled WGS sequence"/>
</dbReference>